<gene>
    <name evidence="2" type="ORF">SDC9_46468</name>
</gene>
<dbReference type="PANTHER" id="PTHR34047:SF8">
    <property type="entry name" value="PROTEIN YKFC"/>
    <property type="match status" value="1"/>
</dbReference>
<feature type="domain" description="Reverse transcriptase" evidence="1">
    <location>
        <begin position="88"/>
        <end position="316"/>
    </location>
</feature>
<dbReference type="InterPro" id="IPR030931">
    <property type="entry name" value="Group_II_RT_mat"/>
</dbReference>
<protein>
    <recommendedName>
        <fullName evidence="1">Reverse transcriptase domain-containing protein</fullName>
    </recommendedName>
</protein>
<dbReference type="EMBL" id="VSSQ01000717">
    <property type="protein sequence ID" value="MPM00245.1"/>
    <property type="molecule type" value="Genomic_DNA"/>
</dbReference>
<dbReference type="Pfam" id="PF00078">
    <property type="entry name" value="RVT_1"/>
    <property type="match status" value="1"/>
</dbReference>
<dbReference type="PANTHER" id="PTHR34047">
    <property type="entry name" value="NUCLEAR INTRON MATURASE 1, MITOCHONDRIAL-RELATED"/>
    <property type="match status" value="1"/>
</dbReference>
<dbReference type="InterPro" id="IPR051083">
    <property type="entry name" value="GrpII_Intron_Splice-Mob/Def"/>
</dbReference>
<dbReference type="NCBIfam" id="TIGR04416">
    <property type="entry name" value="group_II_RT_mat"/>
    <property type="match status" value="1"/>
</dbReference>
<dbReference type="Gene3D" id="3.30.70.270">
    <property type="match status" value="1"/>
</dbReference>
<accession>A0A644W8T8</accession>
<evidence type="ECO:0000259" key="1">
    <source>
        <dbReference type="PROSITE" id="PS50878"/>
    </source>
</evidence>
<organism evidence="2">
    <name type="scientific">bioreactor metagenome</name>
    <dbReference type="NCBI Taxonomy" id="1076179"/>
    <lineage>
        <taxon>unclassified sequences</taxon>
        <taxon>metagenomes</taxon>
        <taxon>ecological metagenomes</taxon>
    </lineage>
</organism>
<evidence type="ECO:0000313" key="2">
    <source>
        <dbReference type="EMBL" id="MPM00245.1"/>
    </source>
</evidence>
<comment type="caution">
    <text evidence="2">The sequence shown here is derived from an EMBL/GenBank/DDBJ whole genome shotgun (WGS) entry which is preliminary data.</text>
</comment>
<reference evidence="2" key="1">
    <citation type="submission" date="2019-08" db="EMBL/GenBank/DDBJ databases">
        <authorList>
            <person name="Kucharzyk K."/>
            <person name="Murdoch R.W."/>
            <person name="Higgins S."/>
            <person name="Loffler F."/>
        </authorList>
    </citation>
    <scope>NUCLEOTIDE SEQUENCE</scope>
</reference>
<dbReference type="InterPro" id="IPR043128">
    <property type="entry name" value="Rev_trsase/Diguanyl_cyclase"/>
</dbReference>
<dbReference type="CDD" id="cd01651">
    <property type="entry name" value="RT_G2_intron"/>
    <property type="match status" value="1"/>
</dbReference>
<proteinExistence type="predicted"/>
<name>A0A644W8T8_9ZZZZ</name>
<dbReference type="AlphaFoldDB" id="A0A644W8T8"/>
<dbReference type="InterPro" id="IPR043502">
    <property type="entry name" value="DNA/RNA_pol_sf"/>
</dbReference>
<sequence>MAPAGLMCHENGNVTSVKTTRKDTGKVRNKTLNKELKLKWHSIYGQILFDRKLNEAWQKVKGKDGAGGIDGETIESFEKHEKEKLADLLNKLRTKTYKPSPVRRQYIPKKNGKLRPLGIPNIEDRIVQQAVVNVISPKCEEHIFHKWSCGYRPNLGIQRVMQIILWNIETGYNHIYDCDIKGFFDNIPHKKLMKVLTKYIADGTVLDMIWSWLKAGYMEEGKYHATDSGTPQGGVISPLCANLYLNELDWILEEHGIRFVRYADDFLLFAKTKEDIEKAAKVAKETINELGLEVSIEKTRFVDFDKDDFNFVGFTFEHWRNRKKDGKAYFLVKPTEANLKDFKQKIKDRTRKTLTLSHKMWLERVNPVIRGKVNFFLNVYKAIKENEKHGQKSRCFLNCYGRELQAIDSYTRQRLRVAMVHHHPNQRKGHAMKVKWNNEFFTRIGLVPAHWLYYSKQFGYTIEQYIQKMTRKAKEKQARAVQRAREKGQEYYTPDRVRKMNYAWRIASYT</sequence>
<dbReference type="SUPFAM" id="SSF56672">
    <property type="entry name" value="DNA/RNA polymerases"/>
    <property type="match status" value="1"/>
</dbReference>
<dbReference type="InterPro" id="IPR000477">
    <property type="entry name" value="RT_dom"/>
</dbReference>
<dbReference type="PROSITE" id="PS50878">
    <property type="entry name" value="RT_POL"/>
    <property type="match status" value="1"/>
</dbReference>